<dbReference type="InterPro" id="IPR001220">
    <property type="entry name" value="Legume_lectin_dom"/>
</dbReference>
<dbReference type="InterPro" id="IPR013320">
    <property type="entry name" value="ConA-like_dom_sf"/>
</dbReference>
<evidence type="ECO:0000256" key="3">
    <source>
        <dbReference type="SAM" id="Phobius"/>
    </source>
</evidence>
<dbReference type="InterPro" id="IPR050258">
    <property type="entry name" value="Leguminous_Lectin"/>
</dbReference>
<evidence type="ECO:0000256" key="1">
    <source>
        <dbReference type="ARBA" id="ARBA00007606"/>
    </source>
</evidence>
<dbReference type="SUPFAM" id="SSF49899">
    <property type="entry name" value="Concanavalin A-like lectins/glucanases"/>
    <property type="match status" value="1"/>
</dbReference>
<name>A0A0A9EY13_ARUDO</name>
<reference evidence="6" key="2">
    <citation type="journal article" date="2015" name="Data Brief">
        <title>Shoot transcriptome of the giant reed, Arundo donax.</title>
        <authorList>
            <person name="Barrero R.A."/>
            <person name="Guerrero F.D."/>
            <person name="Moolhuijzen P."/>
            <person name="Goolsby J.A."/>
            <person name="Tidwell J."/>
            <person name="Bellgard S.E."/>
            <person name="Bellgard M.I."/>
        </authorList>
    </citation>
    <scope>NUCLEOTIDE SEQUENCE</scope>
    <source>
        <tissue evidence="6">Shoot tissue taken approximately 20 cm above the soil surface</tissue>
    </source>
</reference>
<dbReference type="PANTHER" id="PTHR32401:SF16">
    <property type="entry name" value="CONCANAVALIN A-LIKE LECTIN FAMILY PROTEIN"/>
    <property type="match status" value="1"/>
</dbReference>
<feature type="transmembrane region" description="Helical" evidence="3">
    <location>
        <begin position="259"/>
        <end position="284"/>
    </location>
</feature>
<feature type="chain" id="PRO_5002045578" description="Legume lectin domain-containing protein" evidence="4">
    <location>
        <begin position="28"/>
        <end position="332"/>
    </location>
</feature>
<sequence>MAAPRCSSHTPPLILSLLLLLASSSAASSSFSLHFFPGTGPGAIAQVALSGAANATPGAVSMASPSARVQYRNPIVLSFPSFSTYFSFALPPPPHSPAASLAFFLTPSPFSSPSLPALAVIFTARHIRVDLAGRTALQTQSQSQSPRKWNQRLHSWIDYNATSATLHVRLSTARLPNPPPALLSYPLDLSPLLRRGPMVAGFQFQASSGNCSLFSWAFRASHGAPYRMHSQPLNPADLLTTPPPERVRRAPDPHYYNPWGAAVSLLFAAACGAMVTFFVLFLWYSVAARRPVAPVEYPMHPSDVLLEKIVLVGAKDDAAAVDNDVPPSGGNK</sequence>
<feature type="signal peptide" evidence="4">
    <location>
        <begin position="1"/>
        <end position="27"/>
    </location>
</feature>
<dbReference type="AlphaFoldDB" id="A0A0A9EY13"/>
<keyword evidence="3" id="KW-1133">Transmembrane helix</keyword>
<keyword evidence="3" id="KW-0472">Membrane</keyword>
<keyword evidence="2" id="KW-0430">Lectin</keyword>
<comment type="similarity">
    <text evidence="1">Belongs to the leguminous lectin family.</text>
</comment>
<evidence type="ECO:0000313" key="6">
    <source>
        <dbReference type="EMBL" id="JAE03879.1"/>
    </source>
</evidence>
<proteinExistence type="inferred from homology"/>
<organism evidence="6">
    <name type="scientific">Arundo donax</name>
    <name type="common">Giant reed</name>
    <name type="synonym">Donax arundinaceus</name>
    <dbReference type="NCBI Taxonomy" id="35708"/>
    <lineage>
        <taxon>Eukaryota</taxon>
        <taxon>Viridiplantae</taxon>
        <taxon>Streptophyta</taxon>
        <taxon>Embryophyta</taxon>
        <taxon>Tracheophyta</taxon>
        <taxon>Spermatophyta</taxon>
        <taxon>Magnoliopsida</taxon>
        <taxon>Liliopsida</taxon>
        <taxon>Poales</taxon>
        <taxon>Poaceae</taxon>
        <taxon>PACMAD clade</taxon>
        <taxon>Arundinoideae</taxon>
        <taxon>Arundineae</taxon>
        <taxon>Arundo</taxon>
    </lineage>
</organism>
<keyword evidence="4" id="KW-0732">Signal</keyword>
<dbReference type="EMBL" id="GBRH01194017">
    <property type="protein sequence ID" value="JAE03879.1"/>
    <property type="molecule type" value="Transcribed_RNA"/>
</dbReference>
<accession>A0A0A9EY13</accession>
<evidence type="ECO:0000256" key="4">
    <source>
        <dbReference type="SAM" id="SignalP"/>
    </source>
</evidence>
<keyword evidence="3" id="KW-0812">Transmembrane</keyword>
<dbReference type="Pfam" id="PF00139">
    <property type="entry name" value="Lectin_legB"/>
    <property type="match status" value="1"/>
</dbReference>
<reference evidence="6" key="1">
    <citation type="submission" date="2014-09" db="EMBL/GenBank/DDBJ databases">
        <authorList>
            <person name="Magalhaes I.L.F."/>
            <person name="Oliveira U."/>
            <person name="Santos F.R."/>
            <person name="Vidigal T.H.D.A."/>
            <person name="Brescovit A.D."/>
            <person name="Santos A.J."/>
        </authorList>
    </citation>
    <scope>NUCLEOTIDE SEQUENCE</scope>
    <source>
        <tissue evidence="6">Shoot tissue taken approximately 20 cm above the soil surface</tissue>
    </source>
</reference>
<evidence type="ECO:0000259" key="5">
    <source>
        <dbReference type="Pfam" id="PF00139"/>
    </source>
</evidence>
<dbReference type="Gene3D" id="2.60.120.200">
    <property type="match status" value="1"/>
</dbReference>
<feature type="domain" description="Legume lectin" evidence="5">
    <location>
        <begin position="124"/>
        <end position="226"/>
    </location>
</feature>
<dbReference type="GO" id="GO:0030246">
    <property type="term" value="F:carbohydrate binding"/>
    <property type="evidence" value="ECO:0007669"/>
    <property type="project" value="UniProtKB-KW"/>
</dbReference>
<dbReference type="PANTHER" id="PTHR32401">
    <property type="entry name" value="CONCANAVALIN A-LIKE LECTIN FAMILY PROTEIN"/>
    <property type="match status" value="1"/>
</dbReference>
<protein>
    <recommendedName>
        <fullName evidence="5">Legume lectin domain-containing protein</fullName>
    </recommendedName>
</protein>
<evidence type="ECO:0000256" key="2">
    <source>
        <dbReference type="ARBA" id="ARBA00022734"/>
    </source>
</evidence>